<keyword evidence="4" id="KW-0812">Transmembrane</keyword>
<reference evidence="6" key="1">
    <citation type="submission" date="2017-03" db="EMBL/GenBank/DDBJ databases">
        <title>Phytopthora megakarya and P. palmivora, two closely related causual agents of cacao black pod achieved similar genome size and gene model numbers by different mechanisms.</title>
        <authorList>
            <person name="Ali S."/>
            <person name="Shao J."/>
            <person name="Larry D.J."/>
            <person name="Kronmiller B."/>
            <person name="Shen D."/>
            <person name="Strem M.D."/>
            <person name="Melnick R.L."/>
            <person name="Guiltinan M.J."/>
            <person name="Tyler B.M."/>
            <person name="Meinhardt L.W."/>
            <person name="Bailey B.A."/>
        </authorList>
    </citation>
    <scope>NUCLEOTIDE SEQUENCE [LARGE SCALE GENOMIC DNA]</scope>
    <source>
        <strain evidence="6">zdho120</strain>
    </source>
</reference>
<feature type="compositionally biased region" description="Basic residues" evidence="3">
    <location>
        <begin position="834"/>
        <end position="846"/>
    </location>
</feature>
<dbReference type="AlphaFoldDB" id="A0A225WUB9"/>
<feature type="region of interest" description="Disordered" evidence="3">
    <location>
        <begin position="78"/>
        <end position="111"/>
    </location>
</feature>
<evidence type="ECO:0000313" key="6">
    <source>
        <dbReference type="Proteomes" id="UP000198211"/>
    </source>
</evidence>
<comment type="caution">
    <text evidence="5">The sequence shown here is derived from an EMBL/GenBank/DDBJ whole genome shotgun (WGS) entry which is preliminary data.</text>
</comment>
<keyword evidence="1" id="KW-0805">Transcription regulation</keyword>
<proteinExistence type="predicted"/>
<keyword evidence="6" id="KW-1185">Reference proteome</keyword>
<sequence length="861" mass="96022">MVSYATTTRLWTKALAIDPECTDIVVIVIIIGLIFSGLVTKPVTVAEICSSRAYCNSAGREGETDSFGRYHCHKSASSRVKTPSRKISSDLPSSESANLMSSPSPSPSPRKSGVCFLTSILIMCPLMICKPKNETWIQKQRKQSQNRSGRVKPAYQKQKACREVICVDDHSDANSVANSEEVRDHDGQKDHAEVKVKVSVASIRSPPVISRNAMLHPTAYRGVFFEEAPPNMLVQTGVACSEPFESDCNMPLTFYDMVMVMIAPGMLIICAVPFSCADETDTLDSYCSILETFGKPNQCISSVFPTEMSKPQSDVTRSVRSLVTAHLPIIRRCHQRKVQATLSEARSKFSAYQAALKKHKSHRYQYVTMPHLLSRSTTEKQAVKQLKTMQHTCSIDDQSVSFQIGRGDGFVREKTVSSLIQINRVKNIQSLRKYTTSIGLRANYRVDDDPILRTQPPLRQMERTIRMEVSAKKYGLRIDNLVDDEVAEYVLRLVVGCLGDTDQVFHALRREFGFSQAYTTYSELKKLHDSRQRASVRLNRMENLCRNEDRAVEPDVAAITNLMEQSLLSTDSKSCEGLERLQPPIRNFESNIVDNLVENTTVSMATLGLRATESYSELVDVYGGSLCRMCYMYACHEHGGDHPLPARRLDPMYPRVQLKTRVNRSDAYAGNAVHYTAGSDGDVVYLGKEMVLQLASLMECTKVQAKQLIHLESDVKMSDGSSAPRQPPRYSIADSSEYIDASHVPMVAARIHSCLSPGCVCGKQCWKNVGSIGKRDHRSTLSTAEFGVIRKLRETMGNNSCLLAAMIGSASCIELHALIVKDLSNNETRDGGGRSRRVRNWKHGRRSGGSNHELLQRTRNQ</sequence>
<dbReference type="InterPro" id="IPR045318">
    <property type="entry name" value="EZH1/2-like"/>
</dbReference>
<keyword evidence="4" id="KW-0472">Membrane</keyword>
<dbReference type="EMBL" id="NBNE01000241">
    <property type="protein sequence ID" value="OWZ21264.1"/>
    <property type="molecule type" value="Genomic_DNA"/>
</dbReference>
<dbReference type="GO" id="GO:0005634">
    <property type="term" value="C:nucleus"/>
    <property type="evidence" value="ECO:0007669"/>
    <property type="project" value="TreeGrafter"/>
</dbReference>
<gene>
    <name evidence="5" type="ORF">PHMEG_0004200</name>
</gene>
<name>A0A225WUB9_9STRA</name>
<evidence type="ECO:0000313" key="5">
    <source>
        <dbReference type="EMBL" id="OWZ21264.1"/>
    </source>
</evidence>
<protein>
    <submittedName>
        <fullName evidence="5">Cleavage induced protein</fullName>
    </submittedName>
</protein>
<dbReference type="Proteomes" id="UP000198211">
    <property type="component" value="Unassembled WGS sequence"/>
</dbReference>
<keyword evidence="4" id="KW-1133">Transmembrane helix</keyword>
<dbReference type="STRING" id="4795.A0A225WUB9"/>
<evidence type="ECO:0000256" key="4">
    <source>
        <dbReference type="SAM" id="Phobius"/>
    </source>
</evidence>
<feature type="transmembrane region" description="Helical" evidence="4">
    <location>
        <begin position="21"/>
        <end position="39"/>
    </location>
</feature>
<dbReference type="GO" id="GO:0003682">
    <property type="term" value="F:chromatin binding"/>
    <property type="evidence" value="ECO:0007669"/>
    <property type="project" value="TreeGrafter"/>
</dbReference>
<feature type="compositionally biased region" description="Low complexity" evidence="3">
    <location>
        <begin position="92"/>
        <end position="103"/>
    </location>
</feature>
<feature type="region of interest" description="Disordered" evidence="3">
    <location>
        <begin position="826"/>
        <end position="861"/>
    </location>
</feature>
<evidence type="ECO:0000256" key="2">
    <source>
        <dbReference type="ARBA" id="ARBA00023163"/>
    </source>
</evidence>
<dbReference type="PANTHER" id="PTHR45747">
    <property type="entry name" value="HISTONE-LYSINE N-METHYLTRANSFERASE E(Z)"/>
    <property type="match status" value="1"/>
</dbReference>
<keyword evidence="2" id="KW-0804">Transcription</keyword>
<organism evidence="5 6">
    <name type="scientific">Phytophthora megakarya</name>
    <dbReference type="NCBI Taxonomy" id="4795"/>
    <lineage>
        <taxon>Eukaryota</taxon>
        <taxon>Sar</taxon>
        <taxon>Stramenopiles</taxon>
        <taxon>Oomycota</taxon>
        <taxon>Peronosporomycetes</taxon>
        <taxon>Peronosporales</taxon>
        <taxon>Peronosporaceae</taxon>
        <taxon>Phytophthora</taxon>
    </lineage>
</organism>
<evidence type="ECO:0000256" key="3">
    <source>
        <dbReference type="SAM" id="MobiDB-lite"/>
    </source>
</evidence>
<dbReference type="OrthoDB" id="6141102at2759"/>
<dbReference type="PANTHER" id="PTHR45747:SF4">
    <property type="entry name" value="HISTONE-LYSINE N-METHYLTRANSFERASE E(Z)"/>
    <property type="match status" value="1"/>
</dbReference>
<dbReference type="GO" id="GO:0031507">
    <property type="term" value="P:heterochromatin formation"/>
    <property type="evidence" value="ECO:0007669"/>
    <property type="project" value="TreeGrafter"/>
</dbReference>
<dbReference type="GO" id="GO:0046976">
    <property type="term" value="F:histone H3K27 methyltransferase activity"/>
    <property type="evidence" value="ECO:0007669"/>
    <property type="project" value="TreeGrafter"/>
</dbReference>
<evidence type="ECO:0000256" key="1">
    <source>
        <dbReference type="ARBA" id="ARBA00023015"/>
    </source>
</evidence>
<accession>A0A225WUB9</accession>